<protein>
    <recommendedName>
        <fullName evidence="3">NmrA-like domain-containing protein</fullName>
    </recommendedName>
</protein>
<accession>A0ABR3PYR0</accession>
<evidence type="ECO:0000256" key="2">
    <source>
        <dbReference type="ARBA" id="ARBA00022857"/>
    </source>
</evidence>
<comment type="caution">
    <text evidence="4">The sequence shown here is derived from an EMBL/GenBank/DDBJ whole genome shotgun (WGS) entry which is preliminary data.</text>
</comment>
<comment type="similarity">
    <text evidence="1">Belongs to the NmrA-type oxidoreductase family.</text>
</comment>
<keyword evidence="2" id="KW-0521">NADP</keyword>
<dbReference type="Pfam" id="PF05368">
    <property type="entry name" value="NmrA"/>
    <property type="match status" value="1"/>
</dbReference>
<name>A0ABR3PYR0_9TREE</name>
<dbReference type="PANTHER" id="PTHR42748:SF7">
    <property type="entry name" value="NMRA LIKE REDOX SENSOR 1-RELATED"/>
    <property type="match status" value="1"/>
</dbReference>
<reference evidence="4 5" key="1">
    <citation type="submission" date="2023-08" db="EMBL/GenBank/DDBJ databases">
        <title>Annotated Genome Sequence of Vanrija albida AlHP1.</title>
        <authorList>
            <person name="Herzog R."/>
        </authorList>
    </citation>
    <scope>NUCLEOTIDE SEQUENCE [LARGE SCALE GENOMIC DNA]</scope>
    <source>
        <strain evidence="4 5">AlHP1</strain>
    </source>
</reference>
<evidence type="ECO:0000256" key="1">
    <source>
        <dbReference type="ARBA" id="ARBA00006328"/>
    </source>
</evidence>
<evidence type="ECO:0000313" key="5">
    <source>
        <dbReference type="Proteomes" id="UP001565368"/>
    </source>
</evidence>
<proteinExistence type="inferred from homology"/>
<dbReference type="Proteomes" id="UP001565368">
    <property type="component" value="Unassembled WGS sequence"/>
</dbReference>
<keyword evidence="5" id="KW-1185">Reference proteome</keyword>
<dbReference type="CDD" id="cd05251">
    <property type="entry name" value="NmrA_like_SDR_a"/>
    <property type="match status" value="1"/>
</dbReference>
<gene>
    <name evidence="4" type="ORF">Q8F55_007034</name>
</gene>
<feature type="domain" description="NmrA-like" evidence="3">
    <location>
        <begin position="2"/>
        <end position="261"/>
    </location>
</feature>
<dbReference type="Gene3D" id="3.90.25.10">
    <property type="entry name" value="UDP-galactose 4-epimerase, domain 1"/>
    <property type="match status" value="1"/>
</dbReference>
<dbReference type="SUPFAM" id="SSF51735">
    <property type="entry name" value="NAD(P)-binding Rossmann-fold domains"/>
    <property type="match status" value="1"/>
</dbReference>
<dbReference type="EMBL" id="JBBXJM010000005">
    <property type="protein sequence ID" value="KAL1407601.1"/>
    <property type="molecule type" value="Genomic_DNA"/>
</dbReference>
<dbReference type="RefSeq" id="XP_069207545.1">
    <property type="nucleotide sequence ID" value="XM_069355474.1"/>
</dbReference>
<dbReference type="GeneID" id="95988077"/>
<organism evidence="4 5">
    <name type="scientific">Vanrija albida</name>
    <dbReference type="NCBI Taxonomy" id="181172"/>
    <lineage>
        <taxon>Eukaryota</taxon>
        <taxon>Fungi</taxon>
        <taxon>Dikarya</taxon>
        <taxon>Basidiomycota</taxon>
        <taxon>Agaricomycotina</taxon>
        <taxon>Tremellomycetes</taxon>
        <taxon>Trichosporonales</taxon>
        <taxon>Trichosporonaceae</taxon>
        <taxon>Vanrija</taxon>
    </lineage>
</organism>
<dbReference type="InterPro" id="IPR036291">
    <property type="entry name" value="NAD(P)-bd_dom_sf"/>
</dbReference>
<dbReference type="PANTHER" id="PTHR42748">
    <property type="entry name" value="NITROGEN METABOLITE REPRESSION PROTEIN NMRA FAMILY MEMBER"/>
    <property type="match status" value="1"/>
</dbReference>
<sequence>MSRSILVTGATGKQGGAVVDALLENLGDFNILAVTRDPSSDAAKALAAKSTSIKLVKGDLNHAPALFAAAKAASTTGSIWGVFLVGGLEMQVDPVEVASAPEVKQGIAVIDEALKEGISHIVYTSVDRGGEEASWTNPTVIPHFQTKHAIEQYLRKAAEGTALTWTISRPTIFMDNLVPGQLDAIMLGAVDNLLKDKRQPWVATRDIGRFVAAAFRDPAALNHRAVTVASDDVNFAEIDAAFRKVTGKPAPASADPVPDFLLPMFHWFRDDGYKADLPELRKYVPQLTNFEAWLKNESQYPKA</sequence>
<dbReference type="Gene3D" id="3.40.50.720">
    <property type="entry name" value="NAD(P)-binding Rossmann-like Domain"/>
    <property type="match status" value="1"/>
</dbReference>
<evidence type="ECO:0000313" key="4">
    <source>
        <dbReference type="EMBL" id="KAL1407601.1"/>
    </source>
</evidence>
<evidence type="ECO:0000259" key="3">
    <source>
        <dbReference type="Pfam" id="PF05368"/>
    </source>
</evidence>
<dbReference type="InterPro" id="IPR008030">
    <property type="entry name" value="NmrA-like"/>
</dbReference>
<dbReference type="InterPro" id="IPR051164">
    <property type="entry name" value="NmrA-like_oxidored"/>
</dbReference>